<protein>
    <recommendedName>
        <fullName evidence="10">E3 ubiquitin-protein ligase</fullName>
        <ecNumber evidence="10">2.3.2.27</ecNumber>
    </recommendedName>
</protein>
<keyword evidence="13" id="KW-1185">Reference proteome</keyword>
<dbReference type="InterPro" id="IPR049548">
    <property type="entry name" value="Sina-like_RING"/>
</dbReference>
<dbReference type="Pfam" id="PF21361">
    <property type="entry name" value="Sina_ZnF"/>
    <property type="match status" value="1"/>
</dbReference>
<dbReference type="GO" id="GO:0061630">
    <property type="term" value="F:ubiquitin protein ligase activity"/>
    <property type="evidence" value="ECO:0007669"/>
    <property type="project" value="UniProtKB-EC"/>
</dbReference>
<dbReference type="Pfam" id="PF21362">
    <property type="entry name" value="Sina_RING"/>
    <property type="match status" value="1"/>
</dbReference>
<sequence length="300" mass="35551">MTDLLRIRRVRRSFEKMMADLEKFLLDELTCPSCYNYMCPPINQCQKGHNVCNECFPRVNICPKCRAPKSNTSRNYALEAIHGRLLIPCKYQYLGCDYICLGETIKNHQKYCKFTKQECPFSSYDNCQWKDSIIKLKTHLLKKHSHNFYQKDKQKFISQHFRNISNYHYIFAVIYVFDNYFRLTWDINEGTGMTRWAVYFMGSPEDAKKYSYKLEFTKGYQITYNTVPLTFKSVCDPKSDKGSSKFGDHNCFYIHKTLLDKYCIENGDLHYRVSIYALQEEEEYTSDIALLFVEGSKNFP</sequence>
<comment type="catalytic activity">
    <reaction evidence="1 10">
        <text>S-ubiquitinyl-[E2 ubiquitin-conjugating enzyme]-L-cysteine + [acceptor protein]-L-lysine = [E2 ubiquitin-conjugating enzyme]-L-cysteine + N(6)-ubiquitinyl-[acceptor protein]-L-lysine.</text>
        <dbReference type="EC" id="2.3.2.27"/>
    </reaction>
</comment>
<dbReference type="PANTHER" id="PTHR45877:SF2">
    <property type="entry name" value="E3 UBIQUITIN-PROTEIN LIGASE SINA-RELATED"/>
    <property type="match status" value="1"/>
</dbReference>
<keyword evidence="7 10" id="KW-0833">Ubl conjugation pathway</keyword>
<keyword evidence="6 9" id="KW-0863">Zinc-finger</keyword>
<dbReference type="InterPro" id="IPR013083">
    <property type="entry name" value="Znf_RING/FYVE/PHD"/>
</dbReference>
<dbReference type="GO" id="GO:0008270">
    <property type="term" value="F:zinc ion binding"/>
    <property type="evidence" value="ECO:0007669"/>
    <property type="project" value="UniProtKB-KW"/>
</dbReference>
<dbReference type="GO" id="GO:0031624">
    <property type="term" value="F:ubiquitin conjugating enzyme binding"/>
    <property type="evidence" value="ECO:0007669"/>
    <property type="project" value="TreeGrafter"/>
</dbReference>
<dbReference type="EC" id="2.3.2.27" evidence="10"/>
<dbReference type="Pfam" id="PF03145">
    <property type="entry name" value="Sina_TRAF"/>
    <property type="match status" value="1"/>
</dbReference>
<dbReference type="PROSITE" id="PS51081">
    <property type="entry name" value="ZF_SIAH"/>
    <property type="match status" value="1"/>
</dbReference>
<dbReference type="Gene3D" id="3.30.40.10">
    <property type="entry name" value="Zinc/RING finger domain, C3HC4 (zinc finger)"/>
    <property type="match status" value="1"/>
</dbReference>
<evidence type="ECO:0000256" key="7">
    <source>
        <dbReference type="ARBA" id="ARBA00022786"/>
    </source>
</evidence>
<evidence type="ECO:0000313" key="12">
    <source>
        <dbReference type="EMBL" id="CAH1109004.1"/>
    </source>
</evidence>
<keyword evidence="4" id="KW-0808">Transferase</keyword>
<evidence type="ECO:0000256" key="9">
    <source>
        <dbReference type="PROSITE-ProRule" id="PRU00455"/>
    </source>
</evidence>
<reference evidence="12" key="1">
    <citation type="submission" date="2022-01" db="EMBL/GenBank/DDBJ databases">
        <authorList>
            <person name="King R."/>
        </authorList>
    </citation>
    <scope>NUCLEOTIDE SEQUENCE</scope>
</reference>
<evidence type="ECO:0000256" key="6">
    <source>
        <dbReference type="ARBA" id="ARBA00022771"/>
    </source>
</evidence>
<dbReference type="GO" id="GO:0043161">
    <property type="term" value="P:proteasome-mediated ubiquitin-dependent protein catabolic process"/>
    <property type="evidence" value="ECO:0007669"/>
    <property type="project" value="TreeGrafter"/>
</dbReference>
<keyword evidence="8 10" id="KW-0862">Zinc</keyword>
<evidence type="ECO:0000256" key="2">
    <source>
        <dbReference type="ARBA" id="ARBA00004906"/>
    </source>
</evidence>
<keyword evidence="5 10" id="KW-0479">Metal-binding</keyword>
<dbReference type="FunFam" id="3.30.40.10:FF:000041">
    <property type="entry name" value="E3 ubiquitin-protein ligase SINAT3"/>
    <property type="match status" value="1"/>
</dbReference>
<evidence type="ECO:0000313" key="13">
    <source>
        <dbReference type="Proteomes" id="UP001153636"/>
    </source>
</evidence>
<feature type="domain" description="SIAH-type" evidence="11">
    <location>
        <begin position="84"/>
        <end position="145"/>
    </location>
</feature>
<dbReference type="InterPro" id="IPR008974">
    <property type="entry name" value="TRAF-like"/>
</dbReference>
<dbReference type="OrthoDB" id="4788989at2759"/>
<comment type="function">
    <text evidence="10">E3 ubiquitin-protein ligase that mediates ubiquitination and subsequent proteasomal degradation of target proteins. E3 ubiquitin ligases accept ubiquitin from an E2 ubiquitin-conjugating enzyme in the form of a thioester and then directly transfers the ubiquitin to targeted substrates.</text>
</comment>
<dbReference type="Gene3D" id="2.60.210.10">
    <property type="entry name" value="Apoptosis, Tumor Necrosis Factor Receptor Associated Protein 2, Chain A"/>
    <property type="match status" value="1"/>
</dbReference>
<dbReference type="SUPFAM" id="SSF57850">
    <property type="entry name" value="RING/U-box"/>
    <property type="match status" value="1"/>
</dbReference>
<dbReference type="EMBL" id="OV651815">
    <property type="protein sequence ID" value="CAH1109004.1"/>
    <property type="molecule type" value="Genomic_DNA"/>
</dbReference>
<evidence type="ECO:0000256" key="5">
    <source>
        <dbReference type="ARBA" id="ARBA00022723"/>
    </source>
</evidence>
<organism evidence="12 13">
    <name type="scientific">Psylliodes chrysocephalus</name>
    <dbReference type="NCBI Taxonomy" id="3402493"/>
    <lineage>
        <taxon>Eukaryota</taxon>
        <taxon>Metazoa</taxon>
        <taxon>Ecdysozoa</taxon>
        <taxon>Arthropoda</taxon>
        <taxon>Hexapoda</taxon>
        <taxon>Insecta</taxon>
        <taxon>Pterygota</taxon>
        <taxon>Neoptera</taxon>
        <taxon>Endopterygota</taxon>
        <taxon>Coleoptera</taxon>
        <taxon>Polyphaga</taxon>
        <taxon>Cucujiformia</taxon>
        <taxon>Chrysomeloidea</taxon>
        <taxon>Chrysomelidae</taxon>
        <taxon>Galerucinae</taxon>
        <taxon>Alticini</taxon>
        <taxon>Psylliodes</taxon>
    </lineage>
</organism>
<proteinExistence type="inferred from homology"/>
<evidence type="ECO:0000256" key="1">
    <source>
        <dbReference type="ARBA" id="ARBA00000900"/>
    </source>
</evidence>
<evidence type="ECO:0000256" key="3">
    <source>
        <dbReference type="ARBA" id="ARBA00009119"/>
    </source>
</evidence>
<evidence type="ECO:0000256" key="8">
    <source>
        <dbReference type="ARBA" id="ARBA00022833"/>
    </source>
</evidence>
<evidence type="ECO:0000256" key="4">
    <source>
        <dbReference type="ARBA" id="ARBA00022679"/>
    </source>
</evidence>
<comment type="pathway">
    <text evidence="2 10">Protein modification; protein ubiquitination.</text>
</comment>
<dbReference type="AlphaFoldDB" id="A0A9P0CVE9"/>
<dbReference type="InterPro" id="IPR004162">
    <property type="entry name" value="SINA-like_animal"/>
</dbReference>
<dbReference type="PANTHER" id="PTHR45877">
    <property type="entry name" value="E3 UBIQUITIN-PROTEIN LIGASE SIAH2"/>
    <property type="match status" value="1"/>
</dbReference>
<dbReference type="SUPFAM" id="SSF49599">
    <property type="entry name" value="TRAF domain-like"/>
    <property type="match status" value="1"/>
</dbReference>
<comment type="domain">
    <text evidence="10">The RING-type zinc finger domain is essential for ubiquitin ligase activity.</text>
</comment>
<comment type="domain">
    <text evidence="10">The SBD domain (substrate-binding domain) mediates the interaction with substrate proteins. It is related to the TRAF family.</text>
</comment>
<comment type="similarity">
    <text evidence="3 10">Belongs to the SINA (Seven in absentia) family.</text>
</comment>
<evidence type="ECO:0000256" key="10">
    <source>
        <dbReference type="RuleBase" id="RU201113"/>
    </source>
</evidence>
<dbReference type="Proteomes" id="UP001153636">
    <property type="component" value="Chromosome 3"/>
</dbReference>
<accession>A0A9P0CVE9</accession>
<evidence type="ECO:0000259" key="11">
    <source>
        <dbReference type="PROSITE" id="PS51081"/>
    </source>
</evidence>
<dbReference type="InterPro" id="IPR018121">
    <property type="entry name" value="7-in-absentia-prot_TRAF-dom"/>
</dbReference>
<gene>
    <name evidence="12" type="ORF">PSYICH_LOCUS8926</name>
</gene>
<dbReference type="GO" id="GO:0005737">
    <property type="term" value="C:cytoplasm"/>
    <property type="evidence" value="ECO:0007669"/>
    <property type="project" value="InterPro"/>
</dbReference>
<dbReference type="InterPro" id="IPR013010">
    <property type="entry name" value="Znf_SIAH"/>
</dbReference>
<name>A0A9P0CVE9_9CUCU</name>